<accession>A0AAE3YV11</accession>
<protein>
    <submittedName>
        <fullName evidence="4">Diguanylate cyclase (GGDEF)-like protein</fullName>
    </submittedName>
</protein>
<organism evidence="4 5">
    <name type="scientific">Catenuloplanes atrovinosus</name>
    <dbReference type="NCBI Taxonomy" id="137266"/>
    <lineage>
        <taxon>Bacteria</taxon>
        <taxon>Bacillati</taxon>
        <taxon>Actinomycetota</taxon>
        <taxon>Actinomycetes</taxon>
        <taxon>Micromonosporales</taxon>
        <taxon>Micromonosporaceae</taxon>
        <taxon>Catenuloplanes</taxon>
    </lineage>
</organism>
<dbReference type="SMART" id="SM00267">
    <property type="entry name" value="GGDEF"/>
    <property type="match status" value="1"/>
</dbReference>
<feature type="transmembrane region" description="Helical" evidence="1">
    <location>
        <begin position="12"/>
        <end position="30"/>
    </location>
</feature>
<evidence type="ECO:0000256" key="1">
    <source>
        <dbReference type="SAM" id="Phobius"/>
    </source>
</evidence>
<feature type="transmembrane region" description="Helical" evidence="1">
    <location>
        <begin position="271"/>
        <end position="290"/>
    </location>
</feature>
<proteinExistence type="predicted"/>
<comment type="caution">
    <text evidence="4">The sequence shown here is derived from an EMBL/GenBank/DDBJ whole genome shotgun (WGS) entry which is preliminary data.</text>
</comment>
<evidence type="ECO:0000313" key="4">
    <source>
        <dbReference type="EMBL" id="MDR7278481.1"/>
    </source>
</evidence>
<dbReference type="FunFam" id="3.30.70.270:FF:000001">
    <property type="entry name" value="Diguanylate cyclase domain protein"/>
    <property type="match status" value="1"/>
</dbReference>
<dbReference type="AlphaFoldDB" id="A0AAE3YV11"/>
<keyword evidence="5" id="KW-1185">Reference proteome</keyword>
<dbReference type="SUPFAM" id="SSF141868">
    <property type="entry name" value="EAL domain-like"/>
    <property type="match status" value="1"/>
</dbReference>
<dbReference type="EMBL" id="JAVDYB010000001">
    <property type="protein sequence ID" value="MDR7278481.1"/>
    <property type="molecule type" value="Genomic_DNA"/>
</dbReference>
<dbReference type="InterPro" id="IPR001633">
    <property type="entry name" value="EAL_dom"/>
</dbReference>
<feature type="transmembrane region" description="Helical" evidence="1">
    <location>
        <begin position="138"/>
        <end position="156"/>
    </location>
</feature>
<keyword evidence="1" id="KW-0472">Membrane</keyword>
<dbReference type="SMART" id="SM00052">
    <property type="entry name" value="EAL"/>
    <property type="match status" value="1"/>
</dbReference>
<dbReference type="PROSITE" id="PS50887">
    <property type="entry name" value="GGDEF"/>
    <property type="match status" value="1"/>
</dbReference>
<dbReference type="RefSeq" id="WP_310371425.1">
    <property type="nucleotide sequence ID" value="NZ_JAVDYB010000001.1"/>
</dbReference>
<dbReference type="PROSITE" id="PS50883">
    <property type="entry name" value="EAL"/>
    <property type="match status" value="1"/>
</dbReference>
<feature type="domain" description="EAL" evidence="2">
    <location>
        <begin position="515"/>
        <end position="765"/>
    </location>
</feature>
<feature type="domain" description="GGDEF" evidence="3">
    <location>
        <begin position="375"/>
        <end position="506"/>
    </location>
</feature>
<feature type="transmembrane region" description="Helical" evidence="1">
    <location>
        <begin position="42"/>
        <end position="59"/>
    </location>
</feature>
<feature type="transmembrane region" description="Helical" evidence="1">
    <location>
        <begin position="109"/>
        <end position="126"/>
    </location>
</feature>
<name>A0AAE3YV11_9ACTN</name>
<keyword evidence="1" id="KW-0812">Transmembrane</keyword>
<dbReference type="InterPro" id="IPR052155">
    <property type="entry name" value="Biofilm_reg_signaling"/>
</dbReference>
<dbReference type="Pfam" id="PF00563">
    <property type="entry name" value="EAL"/>
    <property type="match status" value="1"/>
</dbReference>
<dbReference type="CDD" id="cd01949">
    <property type="entry name" value="GGDEF"/>
    <property type="match status" value="1"/>
</dbReference>
<feature type="transmembrane region" description="Helical" evidence="1">
    <location>
        <begin position="168"/>
        <end position="192"/>
    </location>
</feature>
<dbReference type="Pfam" id="PF00990">
    <property type="entry name" value="GGDEF"/>
    <property type="match status" value="1"/>
</dbReference>
<dbReference type="InterPro" id="IPR035919">
    <property type="entry name" value="EAL_sf"/>
</dbReference>
<dbReference type="NCBIfam" id="TIGR00254">
    <property type="entry name" value="GGDEF"/>
    <property type="match status" value="1"/>
</dbReference>
<dbReference type="Gene3D" id="3.20.20.450">
    <property type="entry name" value="EAL domain"/>
    <property type="match status" value="1"/>
</dbReference>
<evidence type="ECO:0000259" key="3">
    <source>
        <dbReference type="PROSITE" id="PS50887"/>
    </source>
</evidence>
<evidence type="ECO:0000259" key="2">
    <source>
        <dbReference type="PROSITE" id="PS50883"/>
    </source>
</evidence>
<dbReference type="CDD" id="cd01948">
    <property type="entry name" value="EAL"/>
    <property type="match status" value="1"/>
</dbReference>
<sequence length="772" mass="82700">MPQAPAVVPWRDPVLLGIVGVALLATAGFYAGAGHVDAQVQLFWLAQVPLDAALGYFAYRMFRVTAAQRRRFWGVLSFAGALFTVADTIQSSISAVDPHARTLNGGPVQSALFTVGLGAVVIAMLIHPQNTRTHKERLALWLDSATVLVAGAVLTWCFVIDTDAPVNAAMISVIVAASIVMVSAFAAVKLILSGGRPMSKLAAWPMAIAGGIQGGGIMVTPEELTPHTNPGLLVLRLLPSVLIATGPRLQELQTRQNPDVNTPRRRKPYSLLPYGMVALTFAILIVVLPAGAGHQLWGAVTGVAMITVLVAARQLIAFHDNALLINRLDTTLGELRRHESRLREAASVDGLTQLANRTHFGDQVAETLRTTADPASVALLLIDLDDFKTINDTLGHPAGDALLVSVADRLRAAVREQDLVARLGGDEFAVLLRDAGPDTGAQTAQRILTLLGRPVRVQDNDLIVRASIGLAGADATDDLDSLLRDADIAMYAAKDRGKSNWVAYTQQMGVRIRDGAELASQLREAIDEGQLRLVYQPVVRLDTGEIAGCEALVRWWHPVRGQVHPTDFIPVAESSGLIVPLGRFVLREAVRQAARWRERGLRMNVNVAGRQLREPGFVDEVAAVLATSGYPPELLTIEVTETAVLSDDEAIAALHALRGIGVKLALDDFGTAASSLGLLLTCPMTTLKLDRSFVEGITTVTRQAAVATAVAQMANALDLNAVAEGIETPEQARLLRRLGYEFGQGFLFSRPLSPAGFETLLHTTVPGHLIFS</sequence>
<dbReference type="PANTHER" id="PTHR44757:SF2">
    <property type="entry name" value="BIOFILM ARCHITECTURE MAINTENANCE PROTEIN MBAA"/>
    <property type="match status" value="1"/>
</dbReference>
<dbReference type="PANTHER" id="PTHR44757">
    <property type="entry name" value="DIGUANYLATE CYCLASE DGCP"/>
    <property type="match status" value="1"/>
</dbReference>
<dbReference type="SUPFAM" id="SSF55073">
    <property type="entry name" value="Nucleotide cyclase"/>
    <property type="match status" value="1"/>
</dbReference>
<feature type="transmembrane region" description="Helical" evidence="1">
    <location>
        <begin position="71"/>
        <end position="89"/>
    </location>
</feature>
<gene>
    <name evidence="4" type="ORF">J2S41_005259</name>
</gene>
<dbReference type="InterPro" id="IPR029787">
    <property type="entry name" value="Nucleotide_cyclase"/>
</dbReference>
<evidence type="ECO:0000313" key="5">
    <source>
        <dbReference type="Proteomes" id="UP001183643"/>
    </source>
</evidence>
<dbReference type="Proteomes" id="UP001183643">
    <property type="component" value="Unassembled WGS sequence"/>
</dbReference>
<dbReference type="InterPro" id="IPR043128">
    <property type="entry name" value="Rev_trsase/Diguanyl_cyclase"/>
</dbReference>
<dbReference type="InterPro" id="IPR000160">
    <property type="entry name" value="GGDEF_dom"/>
</dbReference>
<reference evidence="4" key="1">
    <citation type="submission" date="2023-07" db="EMBL/GenBank/DDBJ databases">
        <title>Sequencing the genomes of 1000 actinobacteria strains.</title>
        <authorList>
            <person name="Klenk H.-P."/>
        </authorList>
    </citation>
    <scope>NUCLEOTIDE SEQUENCE</scope>
    <source>
        <strain evidence="4">DSM 44707</strain>
    </source>
</reference>
<dbReference type="Gene3D" id="3.30.70.270">
    <property type="match status" value="1"/>
</dbReference>
<keyword evidence="1" id="KW-1133">Transmembrane helix</keyword>